<dbReference type="InterPro" id="IPR002575">
    <property type="entry name" value="Aminoglycoside_PTrfase"/>
</dbReference>
<evidence type="ECO:0000259" key="1">
    <source>
        <dbReference type="PROSITE" id="PS50255"/>
    </source>
</evidence>
<dbReference type="InterPro" id="IPR001199">
    <property type="entry name" value="Cyt_B5-like_heme/steroid-bd"/>
</dbReference>
<dbReference type="Proteomes" id="UP000234275">
    <property type="component" value="Unassembled WGS sequence"/>
</dbReference>
<dbReference type="SMART" id="SM01117">
    <property type="entry name" value="Cyt-b5"/>
    <property type="match status" value="1"/>
</dbReference>
<keyword evidence="3" id="KW-1185">Reference proteome</keyword>
<dbReference type="OrthoDB" id="10003767at2759"/>
<dbReference type="Gene3D" id="3.90.1200.10">
    <property type="match status" value="1"/>
</dbReference>
<dbReference type="Pfam" id="PF01636">
    <property type="entry name" value="APH"/>
    <property type="match status" value="1"/>
</dbReference>
<dbReference type="GeneID" id="36562811"/>
<dbReference type="GO" id="GO:0005739">
    <property type="term" value="C:mitochondrion"/>
    <property type="evidence" value="ECO:0007669"/>
    <property type="project" value="TreeGrafter"/>
</dbReference>
<proteinExistence type="predicted"/>
<evidence type="ECO:0000313" key="2">
    <source>
        <dbReference type="EMBL" id="PLB44146.1"/>
    </source>
</evidence>
<accession>A0A2I2FUA1</accession>
<evidence type="ECO:0000313" key="3">
    <source>
        <dbReference type="Proteomes" id="UP000234275"/>
    </source>
</evidence>
<dbReference type="InterPro" id="IPR051035">
    <property type="entry name" value="Mito_inheritance_9"/>
</dbReference>
<gene>
    <name evidence="2" type="ORF">P170DRAFT_513400</name>
</gene>
<name>A0A2I2FUA1_9EURO</name>
<dbReference type="InterPro" id="IPR036400">
    <property type="entry name" value="Cyt_B5-like_heme/steroid_sf"/>
</dbReference>
<dbReference type="Gene3D" id="3.10.120.10">
    <property type="entry name" value="Cytochrome b5-like heme/steroid binding domain"/>
    <property type="match status" value="1"/>
</dbReference>
<dbReference type="RefSeq" id="XP_024699448.1">
    <property type="nucleotide sequence ID" value="XM_024855105.1"/>
</dbReference>
<feature type="domain" description="Cytochrome b5 heme-binding" evidence="1">
    <location>
        <begin position="9"/>
        <end position="91"/>
    </location>
</feature>
<comment type="caution">
    <text evidence="2">The sequence shown here is derived from an EMBL/GenBank/DDBJ whole genome shotgun (WGS) entry which is preliminary data.</text>
</comment>
<dbReference type="EMBL" id="MSFO01000009">
    <property type="protein sequence ID" value="PLB44146.1"/>
    <property type="molecule type" value="Genomic_DNA"/>
</dbReference>
<dbReference type="SUPFAM" id="SSF55856">
    <property type="entry name" value="Cytochrome b5-like heme/steroid binding domain"/>
    <property type="match status" value="1"/>
</dbReference>
<organism evidence="2 3">
    <name type="scientific">Aspergillus steynii IBT 23096</name>
    <dbReference type="NCBI Taxonomy" id="1392250"/>
    <lineage>
        <taxon>Eukaryota</taxon>
        <taxon>Fungi</taxon>
        <taxon>Dikarya</taxon>
        <taxon>Ascomycota</taxon>
        <taxon>Pezizomycotina</taxon>
        <taxon>Eurotiomycetes</taxon>
        <taxon>Eurotiomycetidae</taxon>
        <taxon>Eurotiales</taxon>
        <taxon>Aspergillaceae</taxon>
        <taxon>Aspergillus</taxon>
        <taxon>Aspergillus subgen. Circumdati</taxon>
    </lineage>
</organism>
<protein>
    <recommendedName>
        <fullName evidence="1">Cytochrome b5 heme-binding domain-containing protein</fullName>
    </recommendedName>
</protein>
<dbReference type="AlphaFoldDB" id="A0A2I2FUA1"/>
<dbReference type="InterPro" id="IPR011009">
    <property type="entry name" value="Kinase-like_dom_sf"/>
</dbReference>
<sequence length="596" mass="67464">MSQSPLNAITVHTREDVARHNRSADLWVIIDKEVYDLTNFQAEHPGGDRILRRLAGQDASKEFHENHRESLFNEGLRLAERRVPFNVDALSTAICKAANKPANDLTSITKIAEGGFNRILQATFRDGYEVISRIPYNSTVPKHYAVASEAATLGLLRANGLPVPKVLGYSPDRTNAVGTEYLLLEKLQGSPLSDQWFTMDNKARVKIMKQIVDLERRFMTIEFPASGSLYYRRDLNAQAVTPVNTTDEAPGPDDLVVGPIALQAWWYGERALLDTDRGPWKDFTLCFGAPAKREIEFCNRYGKPRFHYERYLRQIYSFEKQLPEHHVNLLFGYLKLSPYLTPPPDHPFSRPTLRHPDLSPNNILVNDSHEITGLIDWQHAAILPLCLCAGIPTHFQNWGDPASATLGKPEVELPDNFDQLDEREQACVRETIRKRLVHFFYAALTMRQVPDHFDVLTDENATLRIKLFNCAGAPWEGNSLGLQYALVQAHKNWPMGDATGSAASTECPVQFSEEEIQNVTDYGAQEDDLMQDLSQMRDVIGIDTQGWVADDEQLQVSVSVARQIRDGMLEHCESEIERTAIVEHFPFEDHDEEGLN</sequence>
<reference evidence="2 3" key="1">
    <citation type="submission" date="2016-12" db="EMBL/GenBank/DDBJ databases">
        <title>The genomes of Aspergillus section Nigri reveals drivers in fungal speciation.</title>
        <authorList>
            <consortium name="DOE Joint Genome Institute"/>
            <person name="Vesth T.C."/>
            <person name="Nybo J."/>
            <person name="Theobald S."/>
            <person name="Brandl J."/>
            <person name="Frisvad J.C."/>
            <person name="Nielsen K.F."/>
            <person name="Lyhne E.K."/>
            <person name="Kogle M.E."/>
            <person name="Kuo A."/>
            <person name="Riley R."/>
            <person name="Clum A."/>
            <person name="Nolan M."/>
            <person name="Lipzen A."/>
            <person name="Salamov A."/>
            <person name="Henrissat B."/>
            <person name="Wiebenga A."/>
            <person name="De Vries R.P."/>
            <person name="Grigoriev I.V."/>
            <person name="Mortensen U.H."/>
            <person name="Andersen M.R."/>
            <person name="Baker S.E."/>
        </authorList>
    </citation>
    <scope>NUCLEOTIDE SEQUENCE [LARGE SCALE GENOMIC DNA]</scope>
    <source>
        <strain evidence="2 3">IBT 23096</strain>
    </source>
</reference>
<dbReference type="VEuPathDB" id="FungiDB:P170DRAFT_513400"/>
<dbReference type="STRING" id="1392250.A0A2I2FUA1"/>
<dbReference type="Gene3D" id="3.30.200.20">
    <property type="entry name" value="Phosphorylase Kinase, domain 1"/>
    <property type="match status" value="1"/>
</dbReference>
<dbReference type="Pfam" id="PF00173">
    <property type="entry name" value="Cyt-b5"/>
    <property type="match status" value="1"/>
</dbReference>
<dbReference type="PROSITE" id="PS50255">
    <property type="entry name" value="CYTOCHROME_B5_2"/>
    <property type="match status" value="1"/>
</dbReference>
<dbReference type="PANTHER" id="PTHR36091:SF2">
    <property type="entry name" value="AMINOGLYCOSIDE PHOSPHOTRANSFERASE DOMAIN-CONTAINING PROTEIN"/>
    <property type="match status" value="1"/>
</dbReference>
<dbReference type="SUPFAM" id="SSF56112">
    <property type="entry name" value="Protein kinase-like (PK-like)"/>
    <property type="match status" value="1"/>
</dbReference>
<dbReference type="PANTHER" id="PTHR36091">
    <property type="entry name" value="ALTERED INHERITANCE OF MITOCHONDRIA PROTEIN 9, MITOCHONDRIAL"/>
    <property type="match status" value="1"/>
</dbReference>